<evidence type="ECO:0000313" key="2">
    <source>
        <dbReference type="Proteomes" id="UP000192527"/>
    </source>
</evidence>
<name>A0A1W5ZVS2_9BACI</name>
<dbReference type="Pfam" id="PF14039">
    <property type="entry name" value="YusW"/>
    <property type="match status" value="1"/>
</dbReference>
<accession>A0A1W5ZVS2</accession>
<organism evidence="1 2">
    <name type="scientific">Halobacillus mangrovi</name>
    <dbReference type="NCBI Taxonomy" id="402384"/>
    <lineage>
        <taxon>Bacteria</taxon>
        <taxon>Bacillati</taxon>
        <taxon>Bacillota</taxon>
        <taxon>Bacilli</taxon>
        <taxon>Bacillales</taxon>
        <taxon>Bacillaceae</taxon>
        <taxon>Halobacillus</taxon>
    </lineage>
</organism>
<evidence type="ECO:0000313" key="1">
    <source>
        <dbReference type="EMBL" id="ARI77347.1"/>
    </source>
</evidence>
<proteinExistence type="predicted"/>
<dbReference type="KEGG" id="hmn:HM131_11050"/>
<reference evidence="1 2" key="1">
    <citation type="submission" date="2017-04" db="EMBL/GenBank/DDBJ databases">
        <title>The whole genome sequencing and assembly of Halobacillus mangrovi strain.</title>
        <authorList>
            <person name="Lee S.-J."/>
            <person name="Park M.-K."/>
            <person name="Kim J.-Y."/>
            <person name="Lee Y.-J."/>
            <person name="Yi H."/>
            <person name="Bahn Y.-S."/>
            <person name="Kim J.F."/>
            <person name="Lee D.-W."/>
        </authorList>
    </citation>
    <scope>NUCLEOTIDE SEQUENCE [LARGE SCALE GENOMIC DNA]</scope>
    <source>
        <strain evidence="1 2">KTB 131</strain>
    </source>
</reference>
<dbReference type="EMBL" id="CP020772">
    <property type="protein sequence ID" value="ARI77347.1"/>
    <property type="molecule type" value="Genomic_DNA"/>
</dbReference>
<dbReference type="InterPro" id="IPR025623">
    <property type="entry name" value="YusW"/>
</dbReference>
<sequence>MNGGIVVNKKIMLATGMLGAILTACNDNGSESYTQEVDDTPRPITYEYTENNLREENQFTFKEFDLEVDYVDRISYEIEFNQSKDTIKATINDLDQQKVTGQEAYNQLSPLFQEMSFDEDSSEEEVIQDVLNILDLDQTYKEFELDVTYKNGIEKEYED</sequence>
<dbReference type="OrthoDB" id="2452750at2"/>
<gene>
    <name evidence="1" type="ORF">HM131_11050</name>
</gene>
<protein>
    <recommendedName>
        <fullName evidence="3">YusW-like protein</fullName>
    </recommendedName>
</protein>
<evidence type="ECO:0008006" key="3">
    <source>
        <dbReference type="Google" id="ProtNLM"/>
    </source>
</evidence>
<keyword evidence="2" id="KW-1185">Reference proteome</keyword>
<dbReference type="Proteomes" id="UP000192527">
    <property type="component" value="Chromosome"/>
</dbReference>
<dbReference type="AlphaFoldDB" id="A0A1W5ZVS2"/>